<keyword evidence="3" id="KW-1185">Reference proteome</keyword>
<dbReference type="AlphaFoldDB" id="A0A9P6GS93"/>
<evidence type="ECO:0000256" key="1">
    <source>
        <dbReference type="SAM" id="MobiDB-lite"/>
    </source>
</evidence>
<dbReference type="OrthoDB" id="2121326at2759"/>
<feature type="compositionally biased region" description="Polar residues" evidence="1">
    <location>
        <begin position="273"/>
        <end position="289"/>
    </location>
</feature>
<evidence type="ECO:0000313" key="2">
    <source>
        <dbReference type="EMBL" id="KAF9740431.1"/>
    </source>
</evidence>
<name>A0A9P6GS93_9PLEO</name>
<dbReference type="Proteomes" id="UP000756921">
    <property type="component" value="Unassembled WGS sequence"/>
</dbReference>
<accession>A0A9P6GS93</accession>
<organism evidence="2 3">
    <name type="scientific">Paraphaeosphaeria minitans</name>
    <dbReference type="NCBI Taxonomy" id="565426"/>
    <lineage>
        <taxon>Eukaryota</taxon>
        <taxon>Fungi</taxon>
        <taxon>Dikarya</taxon>
        <taxon>Ascomycota</taxon>
        <taxon>Pezizomycotina</taxon>
        <taxon>Dothideomycetes</taxon>
        <taxon>Pleosporomycetidae</taxon>
        <taxon>Pleosporales</taxon>
        <taxon>Massarineae</taxon>
        <taxon>Didymosphaeriaceae</taxon>
        <taxon>Paraphaeosphaeria</taxon>
    </lineage>
</organism>
<protein>
    <submittedName>
        <fullName evidence="2">Uncharacterized protein</fullName>
    </submittedName>
</protein>
<reference evidence="2" key="1">
    <citation type="journal article" date="2020" name="Mol. Plant Microbe Interact.">
        <title>Genome Sequence of the Biocontrol Agent Coniothyrium minitans strain Conio (IMI 134523).</title>
        <authorList>
            <person name="Patel D."/>
            <person name="Shittu T.A."/>
            <person name="Baroncelli R."/>
            <person name="Muthumeenakshi S."/>
            <person name="Osborne T.H."/>
            <person name="Janganan T.K."/>
            <person name="Sreenivasaprasad S."/>
        </authorList>
    </citation>
    <scope>NUCLEOTIDE SEQUENCE</scope>
    <source>
        <strain evidence="2">Conio</strain>
    </source>
</reference>
<gene>
    <name evidence="2" type="ORF">PMIN01_03066</name>
</gene>
<dbReference type="EMBL" id="WJXW01000002">
    <property type="protein sequence ID" value="KAF9740431.1"/>
    <property type="molecule type" value="Genomic_DNA"/>
</dbReference>
<sequence length="343" mass="37608">MAIATPITSKADFDAAIAELTKFVTIYMHNGPIPEEVRQRFQAIVSTTASETGTPALPAQTSSLMQRILSSKPEGWEPSLDWVTSSEIAVHLSLWNVTCNQWTSAWQDMMKMKQLDKIRKAYGSENPYAWLGLEAGNVMKTDEQQGTLRDGKLPSPVPSRYIDEEAFASTGASPAPIKTILHAHPETLARLRGASPPSTSLGTPEEHAHVPADQAAEQFFQQLANSPTLPLLLEAGHTAQRIRGKASSIHVASSHEPQTSSFAGVTAPEARHGNTTSYHEPHTSTSAVANTPAVPDRSEDSGFVLHNFRHRNLSELEQALAYSARPENERVSMWDRITRRMRG</sequence>
<feature type="region of interest" description="Disordered" evidence="1">
    <location>
        <begin position="244"/>
        <end position="299"/>
    </location>
</feature>
<proteinExistence type="predicted"/>
<comment type="caution">
    <text evidence="2">The sequence shown here is derived from an EMBL/GenBank/DDBJ whole genome shotgun (WGS) entry which is preliminary data.</text>
</comment>
<evidence type="ECO:0000313" key="3">
    <source>
        <dbReference type="Proteomes" id="UP000756921"/>
    </source>
</evidence>